<accession>A0A2H0U8E2</accession>
<dbReference type="AlphaFoldDB" id="A0A2H0U8E2"/>
<reference evidence="4" key="1">
    <citation type="submission" date="2017-09" db="EMBL/GenBank/DDBJ databases">
        <title>Depth-based differentiation of microbial function through sediment-hosted aquifers and enrichment of novel symbionts in the deep terrestrial subsurface.</title>
        <authorList>
            <person name="Probst A.J."/>
            <person name="Ladd B."/>
            <person name="Jarett J.K."/>
            <person name="Geller-Mcgrath D.E."/>
            <person name="Sieber C.M.K."/>
            <person name="Emerson J.B."/>
            <person name="Anantharaman K."/>
            <person name="Thomas B.C."/>
            <person name="Malmstrom R."/>
            <person name="Stieglmeier M."/>
            <person name="Klingl A."/>
            <person name="Woyke T."/>
            <person name="Ryan C.M."/>
            <person name="Banfield J.F."/>
        </authorList>
    </citation>
    <scope>NUCLEOTIDE SEQUENCE [LARGE SCALE GENOMIC DNA]</scope>
</reference>
<keyword evidence="2" id="KW-1133">Transmembrane helix</keyword>
<keyword evidence="2" id="KW-0472">Membrane</keyword>
<comment type="caution">
    <text evidence="3">The sequence shown here is derived from an EMBL/GenBank/DDBJ whole genome shotgun (WGS) entry which is preliminary data.</text>
</comment>
<protein>
    <submittedName>
        <fullName evidence="3">Uncharacterized protein</fullName>
    </submittedName>
</protein>
<feature type="transmembrane region" description="Helical" evidence="2">
    <location>
        <begin position="20"/>
        <end position="41"/>
    </location>
</feature>
<name>A0A2H0U8E2_9BACT</name>
<sequence>MSSTEPLNGGGQEKLDPLRVVLIVAAAIATALVVIAGIMYLQMRNEGAFGWPYKVADEEQSAGDRMRILAELSAQAGEQPPREEREQVLKELSVQMDEPAMSREERMQTLRALNP</sequence>
<evidence type="ECO:0000313" key="4">
    <source>
        <dbReference type="Proteomes" id="UP000231379"/>
    </source>
</evidence>
<keyword evidence="2" id="KW-0812">Transmembrane</keyword>
<dbReference type="EMBL" id="PFBM01000008">
    <property type="protein sequence ID" value="PIR82682.1"/>
    <property type="molecule type" value="Genomic_DNA"/>
</dbReference>
<evidence type="ECO:0000256" key="1">
    <source>
        <dbReference type="SAM" id="MobiDB-lite"/>
    </source>
</evidence>
<evidence type="ECO:0000313" key="3">
    <source>
        <dbReference type="EMBL" id="PIR82682.1"/>
    </source>
</evidence>
<gene>
    <name evidence="3" type="ORF">COU20_01105</name>
</gene>
<proteinExistence type="predicted"/>
<organism evidence="3 4">
    <name type="scientific">Candidatus Kaiserbacteria bacterium CG10_big_fil_rev_8_21_14_0_10_59_10</name>
    <dbReference type="NCBI Taxonomy" id="1974612"/>
    <lineage>
        <taxon>Bacteria</taxon>
        <taxon>Candidatus Kaiseribacteriota</taxon>
    </lineage>
</organism>
<feature type="region of interest" description="Disordered" evidence="1">
    <location>
        <begin position="95"/>
        <end position="115"/>
    </location>
</feature>
<dbReference type="Proteomes" id="UP000231379">
    <property type="component" value="Unassembled WGS sequence"/>
</dbReference>
<evidence type="ECO:0000256" key="2">
    <source>
        <dbReference type="SAM" id="Phobius"/>
    </source>
</evidence>